<keyword evidence="10" id="KW-1185">Reference proteome</keyword>
<dbReference type="GO" id="GO:0004518">
    <property type="term" value="F:nuclease activity"/>
    <property type="evidence" value="ECO:0007669"/>
    <property type="project" value="UniProtKB-KW"/>
</dbReference>
<dbReference type="GO" id="GO:0005634">
    <property type="term" value="C:nucleus"/>
    <property type="evidence" value="ECO:0007669"/>
    <property type="project" value="UniProtKB-SubCell"/>
</dbReference>
<evidence type="ECO:0000259" key="8">
    <source>
        <dbReference type="Pfam" id="PF13359"/>
    </source>
</evidence>
<comment type="similarity">
    <text evidence="3">Belongs to the HARBI1 family.</text>
</comment>
<evidence type="ECO:0000256" key="6">
    <source>
        <dbReference type="ARBA" id="ARBA00022801"/>
    </source>
</evidence>
<dbReference type="GO" id="GO:0046872">
    <property type="term" value="F:metal ion binding"/>
    <property type="evidence" value="ECO:0007669"/>
    <property type="project" value="UniProtKB-KW"/>
</dbReference>
<accession>A0AAN7PFE2</accession>
<keyword evidence="5" id="KW-0479">Metal-binding</keyword>
<dbReference type="InterPro" id="IPR045249">
    <property type="entry name" value="HARBI1-like"/>
</dbReference>
<comment type="subcellular location">
    <subcellularLocation>
        <location evidence="2">Nucleus</location>
    </subcellularLocation>
</comment>
<evidence type="ECO:0000313" key="10">
    <source>
        <dbReference type="Proteomes" id="UP001353858"/>
    </source>
</evidence>
<evidence type="ECO:0000256" key="4">
    <source>
        <dbReference type="ARBA" id="ARBA00022722"/>
    </source>
</evidence>
<evidence type="ECO:0000256" key="5">
    <source>
        <dbReference type="ARBA" id="ARBA00022723"/>
    </source>
</evidence>
<dbReference type="PANTHER" id="PTHR22930">
    <property type="match status" value="1"/>
</dbReference>
<proteinExistence type="inferred from homology"/>
<name>A0AAN7PFE2_9COLE</name>
<dbReference type="EMBL" id="JARPUR010000001">
    <property type="protein sequence ID" value="KAK4884228.1"/>
    <property type="molecule type" value="Genomic_DNA"/>
</dbReference>
<comment type="cofactor">
    <cofactor evidence="1">
        <name>a divalent metal cation</name>
        <dbReference type="ChEBI" id="CHEBI:60240"/>
    </cofactor>
</comment>
<keyword evidence="7" id="KW-0539">Nucleus</keyword>
<dbReference type="InterPro" id="IPR027806">
    <property type="entry name" value="HARBI1_dom"/>
</dbReference>
<dbReference type="Proteomes" id="UP001353858">
    <property type="component" value="Unassembled WGS sequence"/>
</dbReference>
<reference evidence="10" key="1">
    <citation type="submission" date="2023-01" db="EMBL/GenBank/DDBJ databases">
        <title>Key to firefly adult light organ development and bioluminescence: homeobox transcription factors regulate luciferase expression and transportation to peroxisome.</title>
        <authorList>
            <person name="Fu X."/>
        </authorList>
    </citation>
    <scope>NUCLEOTIDE SEQUENCE [LARGE SCALE GENOMIC DNA]</scope>
</reference>
<evidence type="ECO:0000256" key="3">
    <source>
        <dbReference type="ARBA" id="ARBA00006958"/>
    </source>
</evidence>
<organism evidence="9 10">
    <name type="scientific">Aquatica leii</name>
    <dbReference type="NCBI Taxonomy" id="1421715"/>
    <lineage>
        <taxon>Eukaryota</taxon>
        <taxon>Metazoa</taxon>
        <taxon>Ecdysozoa</taxon>
        <taxon>Arthropoda</taxon>
        <taxon>Hexapoda</taxon>
        <taxon>Insecta</taxon>
        <taxon>Pterygota</taxon>
        <taxon>Neoptera</taxon>
        <taxon>Endopterygota</taxon>
        <taxon>Coleoptera</taxon>
        <taxon>Polyphaga</taxon>
        <taxon>Elateriformia</taxon>
        <taxon>Elateroidea</taxon>
        <taxon>Lampyridae</taxon>
        <taxon>Luciolinae</taxon>
        <taxon>Aquatica</taxon>
    </lineage>
</organism>
<gene>
    <name evidence="9" type="ORF">RN001_000499</name>
</gene>
<evidence type="ECO:0000256" key="7">
    <source>
        <dbReference type="ARBA" id="ARBA00023242"/>
    </source>
</evidence>
<dbReference type="PANTHER" id="PTHR22930:SF289">
    <property type="entry name" value="DDE TNP4 DOMAIN-CONTAINING PROTEIN-RELATED"/>
    <property type="match status" value="1"/>
</dbReference>
<dbReference type="GO" id="GO:0016787">
    <property type="term" value="F:hydrolase activity"/>
    <property type="evidence" value="ECO:0007669"/>
    <property type="project" value="UniProtKB-KW"/>
</dbReference>
<sequence>MEDMMYIFAIQDVEGAEQLNNPCRRHNPQNPYEELNERQFIKLFRICDSSLTIINLNARYPGSTNDAYIWNQSNVHGLMQQLHQVGHTDYFLLSIDLGYPLRSWLLTPFNNVKPNTPESRYNNLHKTTRATIEKCNGVLKGRFRCLLKH</sequence>
<dbReference type="Pfam" id="PF13359">
    <property type="entry name" value="DDE_Tnp_4"/>
    <property type="match status" value="1"/>
</dbReference>
<comment type="caution">
    <text evidence="9">The sequence shown here is derived from an EMBL/GenBank/DDBJ whole genome shotgun (WGS) entry which is preliminary data.</text>
</comment>
<evidence type="ECO:0000256" key="1">
    <source>
        <dbReference type="ARBA" id="ARBA00001968"/>
    </source>
</evidence>
<keyword evidence="6" id="KW-0378">Hydrolase</keyword>
<evidence type="ECO:0000313" key="9">
    <source>
        <dbReference type="EMBL" id="KAK4884228.1"/>
    </source>
</evidence>
<keyword evidence="4" id="KW-0540">Nuclease</keyword>
<protein>
    <recommendedName>
        <fullName evidence="8">DDE Tnp4 domain-containing protein</fullName>
    </recommendedName>
</protein>
<dbReference type="AlphaFoldDB" id="A0AAN7PFE2"/>
<evidence type="ECO:0000256" key="2">
    <source>
        <dbReference type="ARBA" id="ARBA00004123"/>
    </source>
</evidence>
<feature type="domain" description="DDE Tnp4" evidence="8">
    <location>
        <begin position="31"/>
        <end position="146"/>
    </location>
</feature>